<dbReference type="Pfam" id="PF12796">
    <property type="entry name" value="Ank_2"/>
    <property type="match status" value="1"/>
</dbReference>
<dbReference type="PANTHER" id="PTHR24174">
    <property type="entry name" value="ANKYRIN REPEAT AND STERILE ALPHA MOTIF DOMAIN-CONTAINING PROTEIN 1"/>
    <property type="match status" value="1"/>
</dbReference>
<evidence type="ECO:0000256" key="3">
    <source>
        <dbReference type="PROSITE-ProRule" id="PRU00023"/>
    </source>
</evidence>
<evidence type="ECO:0000256" key="2">
    <source>
        <dbReference type="ARBA" id="ARBA00023043"/>
    </source>
</evidence>
<dbReference type="Proteomes" id="UP000604046">
    <property type="component" value="Unassembled WGS sequence"/>
</dbReference>
<dbReference type="SUPFAM" id="SSF48403">
    <property type="entry name" value="Ankyrin repeat"/>
    <property type="match status" value="1"/>
</dbReference>
<accession>A0A812L8N1</accession>
<dbReference type="EMBL" id="CAJNDS010000857">
    <property type="protein sequence ID" value="CAE7237670.1"/>
    <property type="molecule type" value="Genomic_DNA"/>
</dbReference>
<protein>
    <submittedName>
        <fullName evidence="4">Uncharacterized protein</fullName>
    </submittedName>
</protein>
<keyword evidence="1" id="KW-0677">Repeat</keyword>
<dbReference type="InterPro" id="IPR002110">
    <property type="entry name" value="Ankyrin_rpt"/>
</dbReference>
<evidence type="ECO:0000313" key="5">
    <source>
        <dbReference type="Proteomes" id="UP000604046"/>
    </source>
</evidence>
<name>A0A812L8N1_9DINO</name>
<feature type="repeat" description="ANK" evidence="3">
    <location>
        <begin position="116"/>
        <end position="148"/>
    </location>
</feature>
<dbReference type="AlphaFoldDB" id="A0A812L8N1"/>
<comment type="caution">
    <text evidence="4">The sequence shown here is derived from an EMBL/GenBank/DDBJ whole genome shotgun (WGS) entry which is preliminary data.</text>
</comment>
<keyword evidence="2 3" id="KW-0040">ANK repeat</keyword>
<reference evidence="4" key="1">
    <citation type="submission" date="2021-02" db="EMBL/GenBank/DDBJ databases">
        <authorList>
            <person name="Dougan E. K."/>
            <person name="Rhodes N."/>
            <person name="Thang M."/>
            <person name="Chan C."/>
        </authorList>
    </citation>
    <scope>NUCLEOTIDE SEQUENCE</scope>
</reference>
<dbReference type="InterPro" id="IPR036770">
    <property type="entry name" value="Ankyrin_rpt-contain_sf"/>
</dbReference>
<dbReference type="PANTHER" id="PTHR24174:SF16">
    <property type="entry name" value="CASKIN-2"/>
    <property type="match status" value="1"/>
</dbReference>
<feature type="repeat" description="ANK" evidence="3">
    <location>
        <begin position="149"/>
        <end position="181"/>
    </location>
</feature>
<dbReference type="InterPro" id="IPR033635">
    <property type="entry name" value="ANKS1/Caskin"/>
</dbReference>
<dbReference type="SMART" id="SM00248">
    <property type="entry name" value="ANK"/>
    <property type="match status" value="3"/>
</dbReference>
<gene>
    <name evidence="4" type="ORF">SNAT2548_LOCUS10355</name>
</gene>
<dbReference type="Gene3D" id="1.25.40.20">
    <property type="entry name" value="Ankyrin repeat-containing domain"/>
    <property type="match status" value="2"/>
</dbReference>
<evidence type="ECO:0000313" key="4">
    <source>
        <dbReference type="EMBL" id="CAE7237670.1"/>
    </source>
</evidence>
<organism evidence="4 5">
    <name type="scientific">Symbiodinium natans</name>
    <dbReference type="NCBI Taxonomy" id="878477"/>
    <lineage>
        <taxon>Eukaryota</taxon>
        <taxon>Sar</taxon>
        <taxon>Alveolata</taxon>
        <taxon>Dinophyceae</taxon>
        <taxon>Suessiales</taxon>
        <taxon>Symbiodiniaceae</taxon>
        <taxon>Symbiodinium</taxon>
    </lineage>
</organism>
<proteinExistence type="predicted"/>
<evidence type="ECO:0000256" key="1">
    <source>
        <dbReference type="ARBA" id="ARBA00022737"/>
    </source>
</evidence>
<dbReference type="PROSITE" id="PS50088">
    <property type="entry name" value="ANK_REPEAT"/>
    <property type="match status" value="2"/>
</dbReference>
<keyword evidence="5" id="KW-1185">Reference proteome</keyword>
<dbReference type="OrthoDB" id="10264606at2759"/>
<dbReference type="PROSITE" id="PS50297">
    <property type="entry name" value="ANK_REP_REGION"/>
    <property type="match status" value="2"/>
</dbReference>
<sequence>MLRVWSRVSGEELAAVPKGTLFDVVAVKRHLRAKYHYPMCFQRLFESESGIEELPGMPLRTTEWQLVVSSTLGRPDLEDRATEELVLYAAKKGHVEVARALLAGGADKDWQDGVTSEKTALMHACAQGHIDMVRFLLEAGVKTNLKDSQGKTALMHAAGQGHAEIVHLLVEAGADRNLQDNRGRLPNLQ</sequence>